<reference evidence="1 2" key="1">
    <citation type="journal article" date="2015" name="Fungal Genet. Biol.">
        <title>Evolution of novel wood decay mechanisms in Agaricales revealed by the genome sequences of Fistulina hepatica and Cylindrobasidium torrendii.</title>
        <authorList>
            <person name="Floudas D."/>
            <person name="Held B.W."/>
            <person name="Riley R."/>
            <person name="Nagy L.G."/>
            <person name="Koehler G."/>
            <person name="Ransdell A.S."/>
            <person name="Younus H."/>
            <person name="Chow J."/>
            <person name="Chiniquy J."/>
            <person name="Lipzen A."/>
            <person name="Tritt A."/>
            <person name="Sun H."/>
            <person name="Haridas S."/>
            <person name="LaButti K."/>
            <person name="Ohm R.A."/>
            <person name="Kues U."/>
            <person name="Blanchette R.A."/>
            <person name="Grigoriev I.V."/>
            <person name="Minto R.E."/>
            <person name="Hibbett D.S."/>
        </authorList>
    </citation>
    <scope>NUCLEOTIDE SEQUENCE [LARGE SCALE GENOMIC DNA]</scope>
    <source>
        <strain evidence="1 2">ATCC 64428</strain>
    </source>
</reference>
<dbReference type="Proteomes" id="UP000054144">
    <property type="component" value="Unassembled WGS sequence"/>
</dbReference>
<proteinExistence type="predicted"/>
<organism evidence="1 2">
    <name type="scientific">Fistulina hepatica ATCC 64428</name>
    <dbReference type="NCBI Taxonomy" id="1128425"/>
    <lineage>
        <taxon>Eukaryota</taxon>
        <taxon>Fungi</taxon>
        <taxon>Dikarya</taxon>
        <taxon>Basidiomycota</taxon>
        <taxon>Agaricomycotina</taxon>
        <taxon>Agaricomycetes</taxon>
        <taxon>Agaricomycetidae</taxon>
        <taxon>Agaricales</taxon>
        <taxon>Fistulinaceae</taxon>
        <taxon>Fistulina</taxon>
    </lineage>
</organism>
<name>A0A0D7AM27_9AGAR</name>
<dbReference type="AlphaFoldDB" id="A0A0D7AM27"/>
<accession>A0A0D7AM27</accession>
<protein>
    <submittedName>
        <fullName evidence="1">Uncharacterized protein</fullName>
    </submittedName>
</protein>
<evidence type="ECO:0000313" key="1">
    <source>
        <dbReference type="EMBL" id="KIY52652.1"/>
    </source>
</evidence>
<sequence length="473" mass="53731">MAKENYVPFENISTLHPCAGPSSRIVEVPLIKWPIYDPERRQIEWFSGMRPGEFDPRDVRVREDMRLEKSNAVRWIILPCPRDALLIRGRSLRNARATVSAERESVNEIRSADKAFYEYAFYAPEMDIPLFCTYEDGTYERFDSPYRDFPLVLSTALPTHVIEGMRYDIFFVMATPCLGCALKDVRLVAGIQKIWSQSFPRKFLWGRARKSLLHPRSEDSYCYSDDDRSDRVSEDISSSQASVGSYIIPLCAAGSSSSSTADADAAFTFDVDRVVAWRRQVAASTVEAMPELEAMPSSSEVDAHTSFYYRITRQPRLGLSSDIDTSVNTSNDWAYRKYGVSLWLSDGARARKQPVEVSYEDKYVCLRLVKSTTQARGHRTPATTALPNERVLDFPASSKSIHRLGRALDCQSAVPAFGEVLTRARNVASVLPEKKKVHPLAHFLVVHVIPKKRRCHSEEPGQVEWPRNRFNCH</sequence>
<keyword evidence="2" id="KW-1185">Reference proteome</keyword>
<evidence type="ECO:0000313" key="2">
    <source>
        <dbReference type="Proteomes" id="UP000054144"/>
    </source>
</evidence>
<gene>
    <name evidence="1" type="ORF">FISHEDRAFT_69643</name>
</gene>
<dbReference type="EMBL" id="KN881631">
    <property type="protein sequence ID" value="KIY52652.1"/>
    <property type="molecule type" value="Genomic_DNA"/>
</dbReference>